<dbReference type="Proteomes" id="UP000198862">
    <property type="component" value="Unassembled WGS sequence"/>
</dbReference>
<evidence type="ECO:0008006" key="4">
    <source>
        <dbReference type="Google" id="ProtNLM"/>
    </source>
</evidence>
<dbReference type="EMBL" id="FOLO01000063">
    <property type="protein sequence ID" value="SFD50371.1"/>
    <property type="molecule type" value="Genomic_DNA"/>
</dbReference>
<keyword evidence="1" id="KW-1133">Transmembrane helix</keyword>
<keyword evidence="1" id="KW-0472">Membrane</keyword>
<protein>
    <recommendedName>
        <fullName evidence="4">DUF2798 domain-containing protein</fullName>
    </recommendedName>
</protein>
<keyword evidence="1" id="KW-0812">Transmembrane</keyword>
<evidence type="ECO:0000313" key="2">
    <source>
        <dbReference type="EMBL" id="SFD50371.1"/>
    </source>
</evidence>
<feature type="transmembrane region" description="Helical" evidence="1">
    <location>
        <begin position="41"/>
        <end position="64"/>
    </location>
</feature>
<dbReference type="STRING" id="1123010.SAMN02745724_04704"/>
<organism evidence="2 3">
    <name type="scientific">Pseudoalteromonas denitrificans DSM 6059</name>
    <dbReference type="NCBI Taxonomy" id="1123010"/>
    <lineage>
        <taxon>Bacteria</taxon>
        <taxon>Pseudomonadati</taxon>
        <taxon>Pseudomonadota</taxon>
        <taxon>Gammaproteobacteria</taxon>
        <taxon>Alteromonadales</taxon>
        <taxon>Pseudoalteromonadaceae</taxon>
        <taxon>Pseudoalteromonas</taxon>
    </lineage>
</organism>
<evidence type="ECO:0000313" key="3">
    <source>
        <dbReference type="Proteomes" id="UP000198862"/>
    </source>
</evidence>
<keyword evidence="3" id="KW-1185">Reference proteome</keyword>
<accession>A0A1I1SVJ7</accession>
<name>A0A1I1SVJ7_9GAMM</name>
<sequence>MINAQYQSVVYSFFMALLMSSIMSLTITIFNLGIVEGLLSIWLKAWSFSFVIAFPTVILVSPFVKRMVKLVIKEET</sequence>
<evidence type="ECO:0000256" key="1">
    <source>
        <dbReference type="SAM" id="Phobius"/>
    </source>
</evidence>
<reference evidence="2 3" key="1">
    <citation type="submission" date="2016-10" db="EMBL/GenBank/DDBJ databases">
        <authorList>
            <person name="de Groot N.N."/>
        </authorList>
    </citation>
    <scope>NUCLEOTIDE SEQUENCE [LARGE SCALE GENOMIC DNA]</scope>
    <source>
        <strain evidence="2 3">DSM 6059</strain>
    </source>
</reference>
<dbReference type="AlphaFoldDB" id="A0A1I1SVJ7"/>
<gene>
    <name evidence="2" type="ORF">SAMN02745724_04704</name>
</gene>
<dbReference type="Pfam" id="PF11391">
    <property type="entry name" value="DUF2798"/>
    <property type="match status" value="1"/>
</dbReference>
<feature type="transmembrane region" description="Helical" evidence="1">
    <location>
        <begin position="12"/>
        <end position="35"/>
    </location>
</feature>
<dbReference type="InterPro" id="IPR021529">
    <property type="entry name" value="DUF2798"/>
</dbReference>
<dbReference type="RefSeq" id="WP_091990558.1">
    <property type="nucleotide sequence ID" value="NZ_FOLO01000063.1"/>
</dbReference>
<dbReference type="OrthoDB" id="9799565at2"/>
<proteinExistence type="predicted"/>